<gene>
    <name evidence="1" type="ORF">GCM10009126_31370</name>
</gene>
<dbReference type="EMBL" id="BAAAFO010000004">
    <property type="protein sequence ID" value="GAA0263410.1"/>
    <property type="molecule type" value="Genomic_DNA"/>
</dbReference>
<accession>A0ABN0UW69</accession>
<comment type="caution">
    <text evidence="1">The sequence shown here is derived from an EMBL/GenBank/DDBJ whole genome shotgun (WGS) entry which is preliminary data.</text>
</comment>
<keyword evidence="2" id="KW-1185">Reference proteome</keyword>
<evidence type="ECO:0008006" key="3">
    <source>
        <dbReference type="Google" id="ProtNLM"/>
    </source>
</evidence>
<evidence type="ECO:0000313" key="1">
    <source>
        <dbReference type="EMBL" id="GAA0263410.1"/>
    </source>
</evidence>
<organism evidence="1 2">
    <name type="scientific">Rhodanobacter caeni</name>
    <dbReference type="NCBI Taxonomy" id="657654"/>
    <lineage>
        <taxon>Bacteria</taxon>
        <taxon>Pseudomonadati</taxon>
        <taxon>Pseudomonadota</taxon>
        <taxon>Gammaproteobacteria</taxon>
        <taxon>Lysobacterales</taxon>
        <taxon>Rhodanobacteraceae</taxon>
        <taxon>Rhodanobacter</taxon>
    </lineage>
</organism>
<evidence type="ECO:0000313" key="2">
    <source>
        <dbReference type="Proteomes" id="UP001500657"/>
    </source>
</evidence>
<dbReference type="Proteomes" id="UP001500657">
    <property type="component" value="Unassembled WGS sequence"/>
</dbReference>
<dbReference type="RefSeq" id="WP_343883751.1">
    <property type="nucleotide sequence ID" value="NZ_BAAAFO010000004.1"/>
</dbReference>
<name>A0ABN0UW69_9GAMM</name>
<protein>
    <recommendedName>
        <fullName evidence="3">ThuA-like domain-containing protein</fullName>
    </recommendedName>
</protein>
<reference evidence="1 2" key="1">
    <citation type="journal article" date="2019" name="Int. J. Syst. Evol. Microbiol.">
        <title>The Global Catalogue of Microorganisms (GCM) 10K type strain sequencing project: providing services to taxonomists for standard genome sequencing and annotation.</title>
        <authorList>
            <consortium name="The Broad Institute Genomics Platform"/>
            <consortium name="The Broad Institute Genome Sequencing Center for Infectious Disease"/>
            <person name="Wu L."/>
            <person name="Ma J."/>
        </authorList>
    </citation>
    <scope>NUCLEOTIDE SEQUENCE [LARGE SCALE GENOMIC DNA]</scope>
    <source>
        <strain evidence="1 2">JCM 16242</strain>
    </source>
</reference>
<sequence>MQNLLLQTTIEGDPDDWHIGRFGLLAEYLAGLRDESGQAAFRVIARNRDPRGRPDPVLSRLDASDFQQLWLLAVDVGDGLSEEDCAAIGRFRRKGGALLVARDHMDLGSSVCTLAGVGAAHHFHTRNLDPDASRHCIDDCDTTDISWPNYHSGANGDYQRVRPVSEPHAVLRDPQSKSGVIRYLPAHPHEGAIGAPADDPSSRVILQGTSATTGRDFNLAVAFEGWAEGGRAIAQSTFHHFADYNWDIAAGCPSFVSETPGDGMRHFPEALRSTRRYVRNLAFWLGGN</sequence>
<proteinExistence type="predicted"/>